<dbReference type="PROSITE" id="PS01033">
    <property type="entry name" value="GLOBIN"/>
    <property type="match status" value="1"/>
</dbReference>
<dbReference type="InterPro" id="IPR012292">
    <property type="entry name" value="Globin/Proto"/>
</dbReference>
<gene>
    <name evidence="2" type="ORF">L9F63_016741</name>
</gene>
<feature type="non-terminal residue" evidence="2">
    <location>
        <position position="181"/>
    </location>
</feature>
<dbReference type="Gene3D" id="1.10.490.10">
    <property type="entry name" value="Globins"/>
    <property type="match status" value="1"/>
</dbReference>
<dbReference type="GO" id="GO:0020037">
    <property type="term" value="F:heme binding"/>
    <property type="evidence" value="ECO:0007669"/>
    <property type="project" value="InterPro"/>
</dbReference>
<reference evidence="2" key="2">
    <citation type="submission" date="2023-05" db="EMBL/GenBank/DDBJ databases">
        <authorList>
            <person name="Fouks B."/>
        </authorList>
    </citation>
    <scope>NUCLEOTIDE SEQUENCE</scope>
    <source>
        <strain evidence="2">Stay&amp;Tobe</strain>
        <tissue evidence="2">Testes</tissue>
    </source>
</reference>
<dbReference type="CDD" id="cd01040">
    <property type="entry name" value="Mb-like"/>
    <property type="match status" value="1"/>
</dbReference>
<protein>
    <recommendedName>
        <fullName evidence="1">Globin domain-containing protein</fullName>
    </recommendedName>
</protein>
<reference evidence="2" key="1">
    <citation type="journal article" date="2023" name="IScience">
        <title>Live-bearing cockroach genome reveals convergent evolutionary mechanisms linked to viviparity in insects and beyond.</title>
        <authorList>
            <person name="Fouks B."/>
            <person name="Harrison M.C."/>
            <person name="Mikhailova A.A."/>
            <person name="Marchal E."/>
            <person name="English S."/>
            <person name="Carruthers M."/>
            <person name="Jennings E.C."/>
            <person name="Chiamaka E.L."/>
            <person name="Frigard R.A."/>
            <person name="Pippel M."/>
            <person name="Attardo G.M."/>
            <person name="Benoit J.B."/>
            <person name="Bornberg-Bauer E."/>
            <person name="Tobe S.S."/>
        </authorList>
    </citation>
    <scope>NUCLEOTIDE SEQUENCE</scope>
    <source>
        <strain evidence="2">Stay&amp;Tobe</strain>
    </source>
</reference>
<dbReference type="InterPro" id="IPR009050">
    <property type="entry name" value="Globin-like_sf"/>
</dbReference>
<evidence type="ECO:0000313" key="3">
    <source>
        <dbReference type="Proteomes" id="UP001233999"/>
    </source>
</evidence>
<proteinExistence type="predicted"/>
<feature type="domain" description="Globin" evidence="1">
    <location>
        <begin position="43"/>
        <end position="181"/>
    </location>
</feature>
<dbReference type="GO" id="GO:0019825">
    <property type="term" value="F:oxygen binding"/>
    <property type="evidence" value="ECO:0007669"/>
    <property type="project" value="InterPro"/>
</dbReference>
<dbReference type="EMBL" id="JASPKZ010004554">
    <property type="protein sequence ID" value="KAJ9590156.1"/>
    <property type="molecule type" value="Genomic_DNA"/>
</dbReference>
<dbReference type="InterPro" id="IPR044399">
    <property type="entry name" value="Mb-like_M"/>
</dbReference>
<accession>A0AAD8EHB3</accession>
<evidence type="ECO:0000313" key="2">
    <source>
        <dbReference type="EMBL" id="KAJ9590156.1"/>
    </source>
</evidence>
<keyword evidence="3" id="KW-1185">Reference proteome</keyword>
<name>A0AAD8EHB3_DIPPU</name>
<dbReference type="Proteomes" id="UP001233999">
    <property type="component" value="Unassembled WGS sequence"/>
</dbReference>
<dbReference type="SUPFAM" id="SSF46458">
    <property type="entry name" value="Globin-like"/>
    <property type="match status" value="1"/>
</dbReference>
<dbReference type="InterPro" id="IPR000971">
    <property type="entry name" value="Globin"/>
</dbReference>
<sequence length="181" mass="20928">EMGGICCTQSGQYDVNPGPTSGPWYSKLCPTKDYTTPEKSQPGAADRERRGVITTSWRKFVGNAYENSINVFMLFLQEHPEFKEDFKVADKSDSEVRSDIEVKKYTVVMIDFIKRIVDNVDNPRKLDSILSDIRQYYNKIQGYKDAMIHFMEQNELITEKGANIWHGFLDPVMDKLQKKLE</sequence>
<comment type="caution">
    <text evidence="2">The sequence shown here is derived from an EMBL/GenBank/DDBJ whole genome shotgun (WGS) entry which is preliminary data.</text>
</comment>
<dbReference type="AlphaFoldDB" id="A0AAD8EHB3"/>
<evidence type="ECO:0000259" key="1">
    <source>
        <dbReference type="PROSITE" id="PS01033"/>
    </source>
</evidence>
<organism evidence="2 3">
    <name type="scientific">Diploptera punctata</name>
    <name type="common">Pacific beetle cockroach</name>
    <dbReference type="NCBI Taxonomy" id="6984"/>
    <lineage>
        <taxon>Eukaryota</taxon>
        <taxon>Metazoa</taxon>
        <taxon>Ecdysozoa</taxon>
        <taxon>Arthropoda</taxon>
        <taxon>Hexapoda</taxon>
        <taxon>Insecta</taxon>
        <taxon>Pterygota</taxon>
        <taxon>Neoptera</taxon>
        <taxon>Polyneoptera</taxon>
        <taxon>Dictyoptera</taxon>
        <taxon>Blattodea</taxon>
        <taxon>Blaberoidea</taxon>
        <taxon>Blaberidae</taxon>
        <taxon>Diplopterinae</taxon>
        <taxon>Diploptera</taxon>
    </lineage>
</organism>